<evidence type="ECO:0000259" key="1">
    <source>
        <dbReference type="Pfam" id="PF00501"/>
    </source>
</evidence>
<dbReference type="EMBL" id="JARKIF010000005">
    <property type="protein sequence ID" value="KAJ7639224.1"/>
    <property type="molecule type" value="Genomic_DNA"/>
</dbReference>
<organism evidence="3 4">
    <name type="scientific">Roridomyces roridus</name>
    <dbReference type="NCBI Taxonomy" id="1738132"/>
    <lineage>
        <taxon>Eukaryota</taxon>
        <taxon>Fungi</taxon>
        <taxon>Dikarya</taxon>
        <taxon>Basidiomycota</taxon>
        <taxon>Agaricomycotina</taxon>
        <taxon>Agaricomycetes</taxon>
        <taxon>Agaricomycetidae</taxon>
        <taxon>Agaricales</taxon>
        <taxon>Marasmiineae</taxon>
        <taxon>Mycenaceae</taxon>
        <taxon>Roridomyces</taxon>
    </lineage>
</organism>
<proteinExistence type="predicted"/>
<comment type="caution">
    <text evidence="3">The sequence shown here is derived from an EMBL/GenBank/DDBJ whole genome shotgun (WGS) entry which is preliminary data.</text>
</comment>
<dbReference type="Pfam" id="PF00501">
    <property type="entry name" value="AMP-binding"/>
    <property type="match status" value="1"/>
</dbReference>
<gene>
    <name evidence="3" type="ORF">FB45DRAFT_741431</name>
</gene>
<name>A0AAD7FRN5_9AGAR</name>
<feature type="domain" description="AMP-binding enzyme C-terminal" evidence="2">
    <location>
        <begin position="272"/>
        <end position="362"/>
    </location>
</feature>
<evidence type="ECO:0000259" key="2">
    <source>
        <dbReference type="Pfam" id="PF13193"/>
    </source>
</evidence>
<sequence length="375" mass="40921">QAIALSHYGVIANVIQMAALQRDNGKPRGPDQWVLLAGETVTGMLPFFHVYGLIVNAMLQLIVDIIPKFSLSNLLESITKYHISHLFLVPPVVVLMCKSAPAAKRDYSHVKLIFTGGASLSVTLMEDAMKLFPNTSITQGYGKRQLVPTVQMFDLMSGMSEIIIATIQSPLERINDGSCGPMLPGFVGKVLKADGSFGGPGETGELIMTSPSLGLGYLGDEEATQTTFVDGWIHSGDEVKFSEDGRLFILISRMRFQKELIKVRGFQVAPAEIEDHLMSHQYVADACVVAFPDEYSGEVPLAFVVPSALAAGMIDRAADKDATEAEIKQEIQKHVSNHKIKEKWLAGGVRFIQVVPKSPSGKILRRILRDGLVSK</sequence>
<protein>
    <submittedName>
        <fullName evidence="3">Uncharacterized protein</fullName>
    </submittedName>
</protein>
<dbReference type="Gene3D" id="2.30.38.10">
    <property type="entry name" value="Luciferase, Domain 3"/>
    <property type="match status" value="1"/>
</dbReference>
<dbReference type="InterPro" id="IPR045851">
    <property type="entry name" value="AMP-bd_C_sf"/>
</dbReference>
<keyword evidence="4" id="KW-1185">Reference proteome</keyword>
<evidence type="ECO:0000313" key="4">
    <source>
        <dbReference type="Proteomes" id="UP001221142"/>
    </source>
</evidence>
<evidence type="ECO:0000313" key="3">
    <source>
        <dbReference type="EMBL" id="KAJ7639224.1"/>
    </source>
</evidence>
<dbReference type="PANTHER" id="PTHR24096:SF422">
    <property type="entry name" value="BCDNA.GH02901"/>
    <property type="match status" value="1"/>
</dbReference>
<dbReference type="Gene3D" id="3.30.300.30">
    <property type="match status" value="1"/>
</dbReference>
<feature type="domain" description="AMP-dependent synthetase/ligase" evidence="1">
    <location>
        <begin position="3"/>
        <end position="218"/>
    </location>
</feature>
<dbReference type="AlphaFoldDB" id="A0AAD7FRN5"/>
<dbReference type="PANTHER" id="PTHR24096">
    <property type="entry name" value="LONG-CHAIN-FATTY-ACID--COA LIGASE"/>
    <property type="match status" value="1"/>
</dbReference>
<dbReference type="SUPFAM" id="SSF56801">
    <property type="entry name" value="Acetyl-CoA synthetase-like"/>
    <property type="match status" value="1"/>
</dbReference>
<dbReference type="Gene3D" id="3.40.50.980">
    <property type="match status" value="1"/>
</dbReference>
<accession>A0AAD7FRN5</accession>
<dbReference type="InterPro" id="IPR000873">
    <property type="entry name" value="AMP-dep_synth/lig_dom"/>
</dbReference>
<dbReference type="Proteomes" id="UP001221142">
    <property type="component" value="Unassembled WGS sequence"/>
</dbReference>
<dbReference type="GO" id="GO:0016405">
    <property type="term" value="F:CoA-ligase activity"/>
    <property type="evidence" value="ECO:0007669"/>
    <property type="project" value="TreeGrafter"/>
</dbReference>
<feature type="non-terminal residue" evidence="3">
    <location>
        <position position="1"/>
    </location>
</feature>
<dbReference type="InterPro" id="IPR025110">
    <property type="entry name" value="AMP-bd_C"/>
</dbReference>
<reference evidence="3" key="1">
    <citation type="submission" date="2023-03" db="EMBL/GenBank/DDBJ databases">
        <title>Massive genome expansion in bonnet fungi (Mycena s.s.) driven by repeated elements and novel gene families across ecological guilds.</title>
        <authorList>
            <consortium name="Lawrence Berkeley National Laboratory"/>
            <person name="Harder C.B."/>
            <person name="Miyauchi S."/>
            <person name="Viragh M."/>
            <person name="Kuo A."/>
            <person name="Thoen E."/>
            <person name="Andreopoulos B."/>
            <person name="Lu D."/>
            <person name="Skrede I."/>
            <person name="Drula E."/>
            <person name="Henrissat B."/>
            <person name="Morin E."/>
            <person name="Kohler A."/>
            <person name="Barry K."/>
            <person name="LaButti K."/>
            <person name="Morin E."/>
            <person name="Salamov A."/>
            <person name="Lipzen A."/>
            <person name="Mereny Z."/>
            <person name="Hegedus B."/>
            <person name="Baldrian P."/>
            <person name="Stursova M."/>
            <person name="Weitz H."/>
            <person name="Taylor A."/>
            <person name="Grigoriev I.V."/>
            <person name="Nagy L.G."/>
            <person name="Martin F."/>
            <person name="Kauserud H."/>
        </authorList>
    </citation>
    <scope>NUCLEOTIDE SEQUENCE</scope>
    <source>
        <strain evidence="3">9284</strain>
    </source>
</reference>
<dbReference type="Pfam" id="PF13193">
    <property type="entry name" value="AMP-binding_C"/>
    <property type="match status" value="1"/>
</dbReference>